<evidence type="ECO:0000256" key="4">
    <source>
        <dbReference type="ARBA" id="ARBA00023128"/>
    </source>
</evidence>
<dbReference type="InterPro" id="IPR005122">
    <property type="entry name" value="Uracil-DNA_glycosylase-like"/>
</dbReference>
<evidence type="ECO:0000256" key="2">
    <source>
        <dbReference type="ARBA" id="ARBA00022763"/>
    </source>
</evidence>
<comment type="catalytic activity">
    <reaction evidence="7">
        <text>Hydrolyzes single-stranded DNA or mismatched double-stranded DNA and polynucleotides, releasing free uracil.</text>
        <dbReference type="EC" id="3.2.2.27"/>
    </reaction>
</comment>
<evidence type="ECO:0000313" key="12">
    <source>
        <dbReference type="Proteomes" id="UP001377567"/>
    </source>
</evidence>
<dbReference type="SUPFAM" id="SSF52141">
    <property type="entry name" value="Uracil-DNA glycosylase-like"/>
    <property type="match status" value="1"/>
</dbReference>
<keyword evidence="6 7" id="KW-0539">Nucleus</keyword>
<comment type="subcellular location">
    <subcellularLocation>
        <location evidence="7">Mitochondrion</location>
    </subcellularLocation>
    <subcellularLocation>
        <location evidence="7">Nucleus</location>
    </subcellularLocation>
</comment>
<evidence type="ECO:0000256" key="7">
    <source>
        <dbReference type="HAMAP-Rule" id="MF_03166"/>
    </source>
</evidence>
<feature type="region of interest" description="Disordered" evidence="9">
    <location>
        <begin position="325"/>
        <end position="381"/>
    </location>
</feature>
<comment type="function">
    <text evidence="7">Excises uracil residues from the DNA which can arise as a result of misincorporation of dUMP residues by DNA polymerase or due to deamination of cytosine.</text>
</comment>
<evidence type="ECO:0000256" key="8">
    <source>
        <dbReference type="PROSITE-ProRule" id="PRU10072"/>
    </source>
</evidence>
<protein>
    <recommendedName>
        <fullName evidence="7">Uracil-DNA glycosylase</fullName>
        <shortName evidence="7">UDG</shortName>
        <ecNumber evidence="7">3.2.2.27</ecNumber>
    </recommendedName>
</protein>
<feature type="compositionally biased region" description="Basic and acidic residues" evidence="9">
    <location>
        <begin position="325"/>
        <end position="335"/>
    </location>
</feature>
<comment type="similarity">
    <text evidence="1 7">Belongs to the uracil-DNA glycosylase (UDG) superfamily. UNG family.</text>
</comment>
<comment type="caution">
    <text evidence="11">The sequence shown here is derived from an EMBL/GenBank/DDBJ whole genome shotgun (WGS) entry which is preliminary data.</text>
</comment>
<dbReference type="SMART" id="SM00987">
    <property type="entry name" value="UreE_C"/>
    <property type="match status" value="1"/>
</dbReference>
<dbReference type="EMBL" id="BTGD01000001">
    <property type="protein sequence ID" value="GMM53516.1"/>
    <property type="molecule type" value="Genomic_DNA"/>
</dbReference>
<dbReference type="EC" id="3.2.2.27" evidence="7"/>
<dbReference type="PROSITE" id="PS00130">
    <property type="entry name" value="U_DNA_GLYCOSYLASE"/>
    <property type="match status" value="1"/>
</dbReference>
<dbReference type="FunFam" id="3.40.470.10:FF:000007">
    <property type="entry name" value="Uracil-DNA glycosylase"/>
    <property type="match status" value="1"/>
</dbReference>
<gene>
    <name evidence="7" type="primary">UNG1</name>
    <name evidence="11" type="ORF">DAKH74_001320</name>
</gene>
<keyword evidence="2 7" id="KW-0227">DNA damage</keyword>
<dbReference type="PANTHER" id="PTHR11264">
    <property type="entry name" value="URACIL-DNA GLYCOSYLASE"/>
    <property type="match status" value="1"/>
</dbReference>
<dbReference type="GO" id="GO:0004844">
    <property type="term" value="F:uracil DNA N-glycosylase activity"/>
    <property type="evidence" value="ECO:0007669"/>
    <property type="project" value="UniProtKB-UniRule"/>
</dbReference>
<evidence type="ECO:0000256" key="1">
    <source>
        <dbReference type="ARBA" id="ARBA00008184"/>
    </source>
</evidence>
<dbReference type="InterPro" id="IPR002043">
    <property type="entry name" value="UDG_fam1"/>
</dbReference>
<dbReference type="GO" id="GO:0005739">
    <property type="term" value="C:mitochondrion"/>
    <property type="evidence" value="ECO:0007669"/>
    <property type="project" value="UniProtKB-SubCell"/>
</dbReference>
<evidence type="ECO:0000256" key="9">
    <source>
        <dbReference type="SAM" id="MobiDB-lite"/>
    </source>
</evidence>
<dbReference type="GO" id="GO:0097510">
    <property type="term" value="P:base-excision repair, AP site formation via deaminated base removal"/>
    <property type="evidence" value="ECO:0007669"/>
    <property type="project" value="TreeGrafter"/>
</dbReference>
<dbReference type="Gene3D" id="3.40.470.10">
    <property type="entry name" value="Uracil-DNA glycosylase-like domain"/>
    <property type="match status" value="1"/>
</dbReference>
<dbReference type="GO" id="GO:0005634">
    <property type="term" value="C:nucleus"/>
    <property type="evidence" value="ECO:0007669"/>
    <property type="project" value="UniProtKB-SubCell"/>
</dbReference>
<dbReference type="InterPro" id="IPR036895">
    <property type="entry name" value="Uracil-DNA_glycosylase-like_sf"/>
</dbReference>
<organism evidence="11 12">
    <name type="scientific">Maudiozyma humilis</name>
    <name type="common">Sour dough yeast</name>
    <name type="synonym">Kazachstania humilis</name>
    <dbReference type="NCBI Taxonomy" id="51915"/>
    <lineage>
        <taxon>Eukaryota</taxon>
        <taxon>Fungi</taxon>
        <taxon>Dikarya</taxon>
        <taxon>Ascomycota</taxon>
        <taxon>Saccharomycotina</taxon>
        <taxon>Saccharomycetes</taxon>
        <taxon>Saccharomycetales</taxon>
        <taxon>Saccharomycetaceae</taxon>
        <taxon>Maudiozyma</taxon>
    </lineage>
</organism>
<keyword evidence="3 7" id="KW-0378">Hydrolase</keyword>
<reference evidence="11 12" key="1">
    <citation type="journal article" date="2023" name="Elife">
        <title>Identification of key yeast species and microbe-microbe interactions impacting larval growth of Drosophila in the wild.</title>
        <authorList>
            <person name="Mure A."/>
            <person name="Sugiura Y."/>
            <person name="Maeda R."/>
            <person name="Honda K."/>
            <person name="Sakurai N."/>
            <person name="Takahashi Y."/>
            <person name="Watada M."/>
            <person name="Katoh T."/>
            <person name="Gotoh A."/>
            <person name="Gotoh Y."/>
            <person name="Taniguchi I."/>
            <person name="Nakamura K."/>
            <person name="Hayashi T."/>
            <person name="Katayama T."/>
            <person name="Uemura T."/>
            <person name="Hattori Y."/>
        </authorList>
    </citation>
    <scope>NUCLEOTIDE SEQUENCE [LARGE SCALE GENOMIC DNA]</scope>
    <source>
        <strain evidence="11 12">KH-74</strain>
    </source>
</reference>
<feature type="active site" description="Proton acceptor" evidence="7 8">
    <location>
        <position position="139"/>
    </location>
</feature>
<keyword evidence="4 7" id="KW-0496">Mitochondrion</keyword>
<dbReference type="NCBIfam" id="NF003589">
    <property type="entry name" value="PRK05254.1-2"/>
    <property type="match status" value="1"/>
</dbReference>
<proteinExistence type="inferred from homology"/>
<name>A0AAV5RSA2_MAUHU</name>
<dbReference type="NCBIfam" id="NF003588">
    <property type="entry name" value="PRK05254.1-1"/>
    <property type="match status" value="1"/>
</dbReference>
<dbReference type="InterPro" id="IPR018085">
    <property type="entry name" value="Ura-DNA_Glyclase_AS"/>
</dbReference>
<evidence type="ECO:0000256" key="3">
    <source>
        <dbReference type="ARBA" id="ARBA00022801"/>
    </source>
</evidence>
<dbReference type="NCBIfam" id="NF003592">
    <property type="entry name" value="PRK05254.1-5"/>
    <property type="match status" value="1"/>
</dbReference>
<dbReference type="AlphaFoldDB" id="A0AAV5RSA2"/>
<dbReference type="HAMAP" id="MF_00148">
    <property type="entry name" value="UDG"/>
    <property type="match status" value="1"/>
</dbReference>
<dbReference type="PANTHER" id="PTHR11264:SF0">
    <property type="entry name" value="URACIL-DNA GLYCOSYLASE"/>
    <property type="match status" value="1"/>
</dbReference>
<dbReference type="NCBIfam" id="TIGR00628">
    <property type="entry name" value="ung"/>
    <property type="match status" value="1"/>
</dbReference>
<dbReference type="Pfam" id="PF03167">
    <property type="entry name" value="UDG"/>
    <property type="match status" value="1"/>
</dbReference>
<feature type="domain" description="Uracil-DNA glycosylase-like" evidence="10">
    <location>
        <begin position="124"/>
        <end position="298"/>
    </location>
</feature>
<evidence type="ECO:0000313" key="11">
    <source>
        <dbReference type="EMBL" id="GMM53516.1"/>
    </source>
</evidence>
<keyword evidence="5 7" id="KW-0234">DNA repair</keyword>
<evidence type="ECO:0000256" key="5">
    <source>
        <dbReference type="ARBA" id="ARBA00023204"/>
    </source>
</evidence>
<accession>A0AAV5RSA2</accession>
<sequence length="381" mass="43013">MSGVKRKRVSIEDFFKKDTGVKRVRRVTKATAVEPAAERVPQPVDTKVSLSSFKQTYAKEKLSPEQRELLALELDTLEDSWFEKLSAEFTKPYFLGIKSFLANEHNAKKATVFPPKEDVYSWSRLTPFADVRVVVIGQDPYHNFNQAHGLAFSVKKPTPAPPSLKNIYKELKNNYPDFQADNRVGDLTSWSRQGVLLLNTALTVRAHQANSHAKCGWSQFTRRVVELLIEDRGKSGDDIVFLLWGNNAIKLVEGLLGQHKTAAQGKNVLVLKSVHPSPLSASRGFFNNGHFRKINEWLYERHHRMIDWSVVPGATLEEVQKKNAEMKGIETSAKEEESETSANVEQSETSANVEESEMSPKEEESEMPAKEEESDTPAKEE</sequence>
<dbReference type="Proteomes" id="UP001377567">
    <property type="component" value="Unassembled WGS sequence"/>
</dbReference>
<keyword evidence="12" id="KW-1185">Reference proteome</keyword>
<feature type="compositionally biased region" description="Basic and acidic residues" evidence="9">
    <location>
        <begin position="358"/>
        <end position="381"/>
    </location>
</feature>
<dbReference type="SMART" id="SM00986">
    <property type="entry name" value="UDG"/>
    <property type="match status" value="1"/>
</dbReference>
<feature type="compositionally biased region" description="Polar residues" evidence="9">
    <location>
        <begin position="343"/>
        <end position="353"/>
    </location>
</feature>
<dbReference type="CDD" id="cd10027">
    <property type="entry name" value="UDG-F1-like"/>
    <property type="match status" value="1"/>
</dbReference>
<evidence type="ECO:0000259" key="10">
    <source>
        <dbReference type="SMART" id="SM00986"/>
    </source>
</evidence>
<evidence type="ECO:0000256" key="6">
    <source>
        <dbReference type="ARBA" id="ARBA00023242"/>
    </source>
</evidence>